<dbReference type="OrthoDB" id="5419848at2"/>
<proteinExistence type="predicted"/>
<reference evidence="2" key="1">
    <citation type="submission" date="2018-02" db="EMBL/GenBank/DDBJ databases">
        <title>Genome sequence of Desulfocucumis palustris strain NAW-5.</title>
        <authorList>
            <person name="Watanabe M."/>
            <person name="Kojima H."/>
            <person name="Fukui M."/>
        </authorList>
    </citation>
    <scope>NUCLEOTIDE SEQUENCE [LARGE SCALE GENOMIC DNA]</scope>
    <source>
        <strain evidence="2">NAW-5</strain>
    </source>
</reference>
<name>A0A2L2X9T3_9FIRM</name>
<dbReference type="InterPro" id="IPR024227">
    <property type="entry name" value="DUF3795"/>
</dbReference>
<sequence length="148" mass="17046">MEYNEVLKHLAPCGLDCGRCADYENGEIKQLSAKLLQAMGNNYGRVAKMKSGENIVFNNYRHFEEILTSFSLASCSGCRGEKNLCPIECAAKTCHKEKGVDFCFQCSEYPCQKQFSGRLRERWININNRMKEIGAVEYYFEQVQLPRY</sequence>
<dbReference type="AlphaFoldDB" id="A0A2L2X9T3"/>
<evidence type="ECO:0000313" key="2">
    <source>
        <dbReference type="Proteomes" id="UP000239549"/>
    </source>
</evidence>
<comment type="caution">
    <text evidence="1">The sequence shown here is derived from an EMBL/GenBank/DDBJ whole genome shotgun (WGS) entry which is preliminary data.</text>
</comment>
<accession>A0A2L2X9T3</accession>
<keyword evidence="2" id="KW-1185">Reference proteome</keyword>
<dbReference type="Proteomes" id="UP000239549">
    <property type="component" value="Unassembled WGS sequence"/>
</dbReference>
<evidence type="ECO:0000313" key="1">
    <source>
        <dbReference type="EMBL" id="GBF32955.1"/>
    </source>
</evidence>
<organism evidence="1 2">
    <name type="scientific">Desulfocucumis palustris</name>
    <dbReference type="NCBI Taxonomy" id="1898651"/>
    <lineage>
        <taxon>Bacteria</taxon>
        <taxon>Bacillati</taxon>
        <taxon>Bacillota</taxon>
        <taxon>Clostridia</taxon>
        <taxon>Eubacteriales</taxon>
        <taxon>Desulfocucumaceae</taxon>
        <taxon>Desulfocucumis</taxon>
    </lineage>
</organism>
<dbReference type="RefSeq" id="WP_104371411.1">
    <property type="nucleotide sequence ID" value="NZ_BFAV01000071.1"/>
</dbReference>
<protein>
    <recommendedName>
        <fullName evidence="3">DUF3795 domain-containing protein</fullName>
    </recommendedName>
</protein>
<dbReference type="EMBL" id="BFAV01000071">
    <property type="protein sequence ID" value="GBF32955.1"/>
    <property type="molecule type" value="Genomic_DNA"/>
</dbReference>
<gene>
    <name evidence="1" type="ORF">DCCM_2052</name>
</gene>
<evidence type="ECO:0008006" key="3">
    <source>
        <dbReference type="Google" id="ProtNLM"/>
    </source>
</evidence>
<dbReference type="Pfam" id="PF12675">
    <property type="entry name" value="DUF3795"/>
    <property type="match status" value="1"/>
</dbReference>